<proteinExistence type="predicted"/>
<comment type="caution">
    <text evidence="4">The sequence shown here is derived from an EMBL/GenBank/DDBJ whole genome shotgun (WGS) entry which is preliminary data.</text>
</comment>
<dbReference type="Pfam" id="PF01636">
    <property type="entry name" value="APH"/>
    <property type="match status" value="1"/>
</dbReference>
<dbReference type="PANTHER" id="PTHR33540">
    <property type="entry name" value="TRNA THREONYLCARBAMOYLADENOSINE BIOSYNTHESIS PROTEIN TSAE"/>
    <property type="match status" value="1"/>
</dbReference>
<evidence type="ECO:0000256" key="2">
    <source>
        <dbReference type="ARBA" id="ARBA00022840"/>
    </source>
</evidence>
<dbReference type="PANTHER" id="PTHR33540:SF1">
    <property type="entry name" value="N-ACETYLMURAMATE_N-ACETYLGLUCOSAMINE KINASE"/>
    <property type="match status" value="1"/>
</dbReference>
<dbReference type="SUPFAM" id="SSF56112">
    <property type="entry name" value="Protein kinase-like (PK-like)"/>
    <property type="match status" value="1"/>
</dbReference>
<evidence type="ECO:0000313" key="4">
    <source>
        <dbReference type="EMBL" id="KKM98551.1"/>
    </source>
</evidence>
<dbReference type="Gene3D" id="3.30.200.20">
    <property type="entry name" value="Phosphorylase Kinase, domain 1"/>
    <property type="match status" value="1"/>
</dbReference>
<keyword evidence="2" id="KW-0067">ATP-binding</keyword>
<dbReference type="InterPro" id="IPR002575">
    <property type="entry name" value="Aminoglycoside_PTrfase"/>
</dbReference>
<gene>
    <name evidence="4" type="ORF">LCGC14_1156830</name>
</gene>
<protein>
    <recommendedName>
        <fullName evidence="3">Aminoglycoside phosphotransferase domain-containing protein</fullName>
    </recommendedName>
</protein>
<organism evidence="4">
    <name type="scientific">marine sediment metagenome</name>
    <dbReference type="NCBI Taxonomy" id="412755"/>
    <lineage>
        <taxon>unclassified sequences</taxon>
        <taxon>metagenomes</taxon>
        <taxon>ecological metagenomes</taxon>
    </lineage>
</organism>
<reference evidence="4" key="1">
    <citation type="journal article" date="2015" name="Nature">
        <title>Complex archaea that bridge the gap between prokaryotes and eukaryotes.</title>
        <authorList>
            <person name="Spang A."/>
            <person name="Saw J.H."/>
            <person name="Jorgensen S.L."/>
            <person name="Zaremba-Niedzwiedzka K."/>
            <person name="Martijn J."/>
            <person name="Lind A.E."/>
            <person name="van Eijk R."/>
            <person name="Schleper C."/>
            <person name="Guy L."/>
            <person name="Ettema T.J."/>
        </authorList>
    </citation>
    <scope>NUCLEOTIDE SEQUENCE</scope>
</reference>
<evidence type="ECO:0000256" key="1">
    <source>
        <dbReference type="ARBA" id="ARBA00022741"/>
    </source>
</evidence>
<keyword evidence="1" id="KW-0547">Nucleotide-binding</keyword>
<name>A0A0F9MGX4_9ZZZZ</name>
<dbReference type="GO" id="GO:0005524">
    <property type="term" value="F:ATP binding"/>
    <property type="evidence" value="ECO:0007669"/>
    <property type="project" value="UniProtKB-KW"/>
</dbReference>
<evidence type="ECO:0000259" key="3">
    <source>
        <dbReference type="Pfam" id="PF01636"/>
    </source>
</evidence>
<dbReference type="InterPro" id="IPR011009">
    <property type="entry name" value="Kinase-like_dom_sf"/>
</dbReference>
<dbReference type="Gene3D" id="3.90.1200.10">
    <property type="match status" value="1"/>
</dbReference>
<accession>A0A0F9MGX4</accession>
<sequence>MQDVIEIDTRIATMKSWLKNTLESDNFELSIASSDASFRRYFRIHYKTQSFIVMDAPPEHEDISSFISIAEFLASQGVNVPVIHAKDITQGFLLLTDFGSTSFLSAVSIDTANSLYKLAIDELLTMQCATQNQVALPIYDDKKLFDEMSLFSSWFLEKHLGLTSPVCVNESIDFILSETRQQPHYFVHRDYHSRNLMVCEDKLGIIDFQDAVIGPVSYDLVSLLKDCYIKWPVERVDEWKNYYKSRAISLDLLSENDERQFDRWFDIMGLQRHLKVLGIFCRLHYRDGKSNYLNDLPLTLHYVLQATKRYEELEPLHHFLINTKEVMAIQ</sequence>
<dbReference type="AlphaFoldDB" id="A0A0F9MGX4"/>
<dbReference type="EMBL" id="LAZR01005608">
    <property type="protein sequence ID" value="KKM98551.1"/>
    <property type="molecule type" value="Genomic_DNA"/>
</dbReference>
<feature type="domain" description="Aminoglycoside phosphotransferase" evidence="3">
    <location>
        <begin position="30"/>
        <end position="243"/>
    </location>
</feature>